<evidence type="ECO:0000313" key="4">
    <source>
        <dbReference type="Proteomes" id="UP000028545"/>
    </source>
</evidence>
<sequence>MATPTTSSLPPPVITPANPILENRQYRSVYDEWLDETGGTEGQSPYLRTPKSLAEIPAENLGPMTTTWDESLACTTTWTTGKGSEVKRITGLCHERFNYYSPAICPMGWLPAFPPFPEASETPGVTSTLCCPSMNCVFTRLALTTGTEPPVVTAIIIETPIQVRWHESDLPQLETDPLANHPPTWPKFTFDPRFADSWPSQSMSTPLPMPMPEMEIARREQPSSSYTTPAPSAVATEYALPPPRDSQVVSLVLCFIPVILALVVSTIGFVCMAVRKQAARKRSKRRGNVHYPPYVPLILTWPSLLLLASVLITSIGLIQIATEVLSRDDRGVPELVTGIRMRIRARQAANSSHDNTAPLVLNPADPSFEGYRFIKLNPELGIVPYVPDFFWDNNPGNLMVLGCDGRTLLSPLSYTKVGYTNPNPVHDGGYLLGNNNKWFVLTPRGEVIEVDMERRDRTRVGQTDLARPAGVLGVETNPDQKPPDASVGGSIDGDPADGDAGPLEEDPQHLRPDAAANDGEEKEIIGPGQTILDRERLATREELLKEFREAAGPFLVPPIYSGDHQYFAPVFGLGGGGVRDASSDVGSPQEVIGVGVGVGVGDESDRVAALAGLGSLGGLGTLGTIPGRVAVPGSGAEFGSVKAFGGESFAGSADDDAPTDPRSRVPGSKSPVVPLGVLPPPGDSASDQEIEVSPDRIFDERPGFGRPASGQPASDGLASDGSTSDRPAPHGPAPDGPTTDEQSSGGGTYSNGIPTLFVLTEADYFFASFAPNLLTIIFTIPWRIIHHQIVSMEPFFHMATSQGITISHASRLRYRLLSGFVPPSSSLWNRDWAIAWAAILEYICAILAPIAAEALGMGVSGECDESDANGCMVVMEVLPQLTRIAQVLLGTMLAATLALGYTMIGRTSGLRNDPRTVIGVTALLRDEETRRILHNVSEEDVVTIKAFKKKFGGEKLRLDDFLPRNGMSEYGITSMNSSSPSVGGGVSGEEAPARGGGEQARPGGIASSDDDRVEDVTPKPLDVRWSCGVLIAFAAFHIGLTIMILYWHIAEPEDSPFGEFMWSQRFGVRFLLAAVGVATNFGWMVVFDDALIFIPLWNLAKGYCKAEDTILRLYSTDPYSEFLRSLLARRPFTAFLSFVSILSDFLPLLLTNVPYARLLTKKANQASVILSAAILAIMAVTLLALALFLWKYRPRFFIPLELLRKTPLLGIMVLACNSASTTAAGGGLSVMTSGEQRESVRKAGAYYKLIGRTGGRCGAGIEMIEGRAVGDEKRQGRKFLGLVYSREIQVSTPTSLVAEHPLERWYPPFLKTEKDNQESGVEGSTLIVFQHLNTSLSFDSYRPIYNRKKCKSVGMDSQGGQSSPPSEASSNPRSDVVHPSVSGSDITEFSEFIPQPPVDDDTDWIPFFEDDNPEDWVNEAPEPLQRLDTAISVNFSAVRLEEFTRPSLCPAMFHPVRSLDAVEFPAHLFIVSGDMLIEVRAFSIAIRDATGAEFHGPIIRHPEERRPRPQGMIQYPVKAYICGLGASVTVSIRRMYVAYLRSFGGVITWNFDPAIPQPTTADLELFVQEDPIVAHPMVRHVNDLVVYRGPGPSDDIRDLEMWQVFSLLWDRRRRLALTVGININYQPLNAVKLHDIQVHNIDEAQAVRPRHHYLLQKAFEVPGFYFRGEYGELRCNDDDGYTMYFRFIIPKKHWRLWITLLDATNLPGVDPATVRPVDVVAARVATIFEIANTGVFNTTWSMHTPWFGHWITINLHRDRDSSWAKFITTADIIFVLNLFVKGRVDYLGGDSRWDRSLHGEAAYRCQRAVDRFIYLRREADSLGYYTSSENTLNAIRQLCRADIRLDLQRSLGRDSPVWEFFSRDEESGWELFVLCWIHNDYLLWWE</sequence>
<dbReference type="InterPro" id="IPR018187">
    <property type="entry name" value="Asp/Glu_racemase_AS_1"/>
</dbReference>
<evidence type="ECO:0000256" key="1">
    <source>
        <dbReference type="SAM" id="MobiDB-lite"/>
    </source>
</evidence>
<feature type="transmembrane region" description="Helical" evidence="2">
    <location>
        <begin position="1070"/>
        <end position="1097"/>
    </location>
</feature>
<dbReference type="EMBL" id="JOWA01000101">
    <property type="protein sequence ID" value="KEZ42182.1"/>
    <property type="molecule type" value="Genomic_DNA"/>
</dbReference>
<keyword evidence="2" id="KW-1133">Transmembrane helix</keyword>
<keyword evidence="2" id="KW-0812">Transmembrane</keyword>
<feature type="transmembrane region" description="Helical" evidence="2">
    <location>
        <begin position="1168"/>
        <end position="1190"/>
    </location>
</feature>
<organism evidence="3 4">
    <name type="scientific">Pseudallescheria apiosperma</name>
    <name type="common">Scedosporium apiospermum</name>
    <dbReference type="NCBI Taxonomy" id="563466"/>
    <lineage>
        <taxon>Eukaryota</taxon>
        <taxon>Fungi</taxon>
        <taxon>Dikarya</taxon>
        <taxon>Ascomycota</taxon>
        <taxon>Pezizomycotina</taxon>
        <taxon>Sordariomycetes</taxon>
        <taxon>Hypocreomycetidae</taxon>
        <taxon>Microascales</taxon>
        <taxon>Microascaceae</taxon>
        <taxon>Scedosporium</taxon>
    </lineage>
</organism>
<keyword evidence="4" id="KW-1185">Reference proteome</keyword>
<gene>
    <name evidence="3" type="ORF">SAPIO_CDS6252</name>
</gene>
<dbReference type="RefSeq" id="XP_016641981.1">
    <property type="nucleotide sequence ID" value="XM_016788400.1"/>
</dbReference>
<feature type="region of interest" description="Disordered" evidence="1">
    <location>
        <begin position="455"/>
        <end position="523"/>
    </location>
</feature>
<dbReference type="InterPro" id="IPR021840">
    <property type="entry name" value="DUF3433"/>
</dbReference>
<feature type="transmembrane region" description="Helical" evidence="2">
    <location>
        <begin position="884"/>
        <end position="904"/>
    </location>
</feature>
<feature type="transmembrane region" description="Helical" evidence="2">
    <location>
        <begin position="832"/>
        <end position="852"/>
    </location>
</feature>
<accession>A0A084G4C0</accession>
<name>A0A084G4C0_PSEDA</name>
<feature type="region of interest" description="Disordered" evidence="1">
    <location>
        <begin position="647"/>
        <end position="747"/>
    </location>
</feature>
<feature type="compositionally biased region" description="Polar residues" evidence="1">
    <location>
        <begin position="1358"/>
        <end position="1373"/>
    </location>
</feature>
<dbReference type="KEGG" id="sapo:SAPIO_CDS6252"/>
<dbReference type="HOGENOM" id="CLU_236120_0_0_1"/>
<dbReference type="Pfam" id="PF11915">
    <property type="entry name" value="DUF3433"/>
    <property type="match status" value="2"/>
</dbReference>
<feature type="compositionally biased region" description="Acidic residues" evidence="1">
    <location>
        <begin position="494"/>
        <end position="505"/>
    </location>
</feature>
<feature type="region of interest" description="Disordered" evidence="1">
    <location>
        <begin position="973"/>
        <end position="1013"/>
    </location>
</feature>
<dbReference type="PANTHER" id="PTHR37544">
    <property type="entry name" value="SPRAY-RELATED"/>
    <property type="match status" value="1"/>
</dbReference>
<comment type="caution">
    <text evidence="3">The sequence shown here is derived from an EMBL/GenBank/DDBJ whole genome shotgun (WGS) entry which is preliminary data.</text>
</comment>
<dbReference type="GeneID" id="27725324"/>
<keyword evidence="2" id="KW-0472">Membrane</keyword>
<dbReference type="PROSITE" id="PS00923">
    <property type="entry name" value="ASP_GLU_RACEMASE_1"/>
    <property type="match status" value="1"/>
</dbReference>
<proteinExistence type="predicted"/>
<protein>
    <submittedName>
        <fullName evidence="3">Uncharacterized protein</fullName>
    </submittedName>
</protein>
<feature type="transmembrane region" description="Helical" evidence="2">
    <location>
        <begin position="294"/>
        <end position="318"/>
    </location>
</feature>
<reference evidence="3 4" key="1">
    <citation type="journal article" date="2014" name="Genome Announc.">
        <title>Draft genome sequence of the pathogenic fungus Scedosporium apiospermum.</title>
        <authorList>
            <person name="Vandeputte P."/>
            <person name="Ghamrawi S."/>
            <person name="Rechenmann M."/>
            <person name="Iltis A."/>
            <person name="Giraud S."/>
            <person name="Fleury M."/>
            <person name="Thornton C."/>
            <person name="Delhaes L."/>
            <person name="Meyer W."/>
            <person name="Papon N."/>
            <person name="Bouchara J.P."/>
        </authorList>
    </citation>
    <scope>NUCLEOTIDE SEQUENCE [LARGE SCALE GENOMIC DNA]</scope>
    <source>
        <strain evidence="3 4">IHEM 14462</strain>
    </source>
</reference>
<feature type="transmembrane region" description="Helical" evidence="2">
    <location>
        <begin position="764"/>
        <end position="785"/>
    </location>
</feature>
<dbReference type="PANTHER" id="PTHR37544:SF3">
    <property type="entry name" value="SPRAY"/>
    <property type="match status" value="1"/>
</dbReference>
<feature type="region of interest" description="Disordered" evidence="1">
    <location>
        <begin position="1352"/>
        <end position="1382"/>
    </location>
</feature>
<evidence type="ECO:0000256" key="2">
    <source>
        <dbReference type="SAM" id="Phobius"/>
    </source>
</evidence>
<dbReference type="OrthoDB" id="5428901at2759"/>
<evidence type="ECO:0000313" key="3">
    <source>
        <dbReference type="EMBL" id="KEZ42182.1"/>
    </source>
</evidence>
<feature type="compositionally biased region" description="Basic and acidic residues" evidence="1">
    <location>
        <begin position="693"/>
        <end position="703"/>
    </location>
</feature>
<feature type="transmembrane region" description="Helical" evidence="2">
    <location>
        <begin position="248"/>
        <end position="274"/>
    </location>
</feature>
<feature type="transmembrane region" description="Helical" evidence="2">
    <location>
        <begin position="1029"/>
        <end position="1050"/>
    </location>
</feature>
<dbReference type="Proteomes" id="UP000028545">
    <property type="component" value="Unassembled WGS sequence"/>
</dbReference>
<dbReference type="VEuPathDB" id="FungiDB:SAPIO_CDS6252"/>